<dbReference type="SUPFAM" id="SSF58038">
    <property type="entry name" value="SNARE fusion complex"/>
    <property type="match status" value="1"/>
</dbReference>
<dbReference type="InterPro" id="IPR039327">
    <property type="entry name" value="CON7-like"/>
</dbReference>
<dbReference type="GO" id="GO:0006355">
    <property type="term" value="P:regulation of DNA-templated transcription"/>
    <property type="evidence" value="ECO:0007669"/>
    <property type="project" value="InterPro"/>
</dbReference>
<evidence type="ECO:0000313" key="5">
    <source>
        <dbReference type="Proteomes" id="UP000019473"/>
    </source>
</evidence>
<dbReference type="Gene3D" id="1.20.5.110">
    <property type="match status" value="1"/>
</dbReference>
<name>W9WAC7_9EURO</name>
<sequence>MAEVGLVATIIGIAGAGVKLSITLYTFSETVATASTEIKNVARDVSLTSSVLEQLGAYLDQDEHAKLYSGAAVQTAKDVMAECEVVFQEIEGVLAKATDSVAKRWPRKGGKVALSAMDRLKWPFLQPKMALLRGNLERLKSTLVLMLNVLTYARDSRVERESSPEGRGNDLYQRTLLENLFLANQQATRKYEALLRMVESHGVNALAATGQPLYQDPGSEPELAPSVRSSLKHIERALLQFERSASLSYGSSRMGVQVELEKELSRSRDARTGSKPWVLVSIGRKEDVPPSYNESWIPSEGEMYGSIAAGALEGLTVADYDERSRSRSRSRSRVRFQGQSFDSYRPYQNSQPGPSRRTDALQADIDETLGLMHENVNRVAQRGDRVESLMGNAIVGEFDIGGPVQFRKGAPRTKTWYESIFDSITSPNSAINSFQKTVKNTGLFFGVDDAKENPDTVLEYRKDSRLASPPNSPGAKLGRASTFDELLRSPSSEGQYTPPSTTVSKEEDANAKLTDPDAGTHAPNVGSPEGAAKIENKIPFLVPTENEAGDISGRTTPEGNMNLGDKVPETGETPTQQAMIELEGEEATEQVSSENDAQKQEQEHKKAEESQPSEGPAEVSGSKSKGKGKGRATDIATDEQPDEIDQLLKEWTTVYE</sequence>
<dbReference type="Proteomes" id="UP000019473">
    <property type="component" value="Unassembled WGS sequence"/>
</dbReference>
<keyword evidence="1" id="KW-0175">Coiled coil</keyword>
<dbReference type="PANTHER" id="PTHR36167:SF4">
    <property type="entry name" value="FUNGAL N-TERMINAL DOMAIN-CONTAINING PROTEIN"/>
    <property type="match status" value="1"/>
</dbReference>
<dbReference type="AlphaFoldDB" id="W9WAC7"/>
<dbReference type="RefSeq" id="XP_007753450.1">
    <property type="nucleotide sequence ID" value="XM_007755260.1"/>
</dbReference>
<dbReference type="InterPro" id="IPR042855">
    <property type="entry name" value="V_SNARE_CC"/>
</dbReference>
<keyword evidence="5" id="KW-1185">Reference proteome</keyword>
<feature type="region of interest" description="Disordered" evidence="2">
    <location>
        <begin position="461"/>
        <end position="480"/>
    </location>
</feature>
<protein>
    <recommendedName>
        <fullName evidence="3">V-SNARE coiled-coil homology domain-containing protein</fullName>
    </recommendedName>
</protein>
<organism evidence="4 5">
    <name type="scientific">Cladophialophora yegresii CBS 114405</name>
    <dbReference type="NCBI Taxonomy" id="1182544"/>
    <lineage>
        <taxon>Eukaryota</taxon>
        <taxon>Fungi</taxon>
        <taxon>Dikarya</taxon>
        <taxon>Ascomycota</taxon>
        <taxon>Pezizomycotina</taxon>
        <taxon>Eurotiomycetes</taxon>
        <taxon>Chaetothyriomycetidae</taxon>
        <taxon>Chaetothyriales</taxon>
        <taxon>Herpotrichiellaceae</taxon>
        <taxon>Cladophialophora</taxon>
    </lineage>
</organism>
<feature type="compositionally biased region" description="Polar residues" evidence="2">
    <location>
        <begin position="489"/>
        <end position="503"/>
    </location>
</feature>
<comment type="caution">
    <text evidence="4">The sequence shown here is derived from an EMBL/GenBank/DDBJ whole genome shotgun (WGS) entry which is preliminary data.</text>
</comment>
<evidence type="ECO:0000313" key="4">
    <source>
        <dbReference type="EMBL" id="EXJ64883.1"/>
    </source>
</evidence>
<evidence type="ECO:0000256" key="1">
    <source>
        <dbReference type="PROSITE-ProRule" id="PRU00290"/>
    </source>
</evidence>
<reference evidence="4 5" key="1">
    <citation type="submission" date="2013-03" db="EMBL/GenBank/DDBJ databases">
        <title>The Genome Sequence of Cladophialophora yegresii CBS 114405.</title>
        <authorList>
            <consortium name="The Broad Institute Genomics Platform"/>
            <person name="Cuomo C."/>
            <person name="de Hoog S."/>
            <person name="Gorbushina A."/>
            <person name="Walker B."/>
            <person name="Young S.K."/>
            <person name="Zeng Q."/>
            <person name="Gargeya S."/>
            <person name="Fitzgerald M."/>
            <person name="Haas B."/>
            <person name="Abouelleil A."/>
            <person name="Allen A.W."/>
            <person name="Alvarado L."/>
            <person name="Arachchi H.M."/>
            <person name="Berlin A.M."/>
            <person name="Chapman S.B."/>
            <person name="Gainer-Dewar J."/>
            <person name="Goldberg J."/>
            <person name="Griggs A."/>
            <person name="Gujja S."/>
            <person name="Hansen M."/>
            <person name="Howarth C."/>
            <person name="Imamovic A."/>
            <person name="Ireland A."/>
            <person name="Larimer J."/>
            <person name="McCowan C."/>
            <person name="Murphy C."/>
            <person name="Pearson M."/>
            <person name="Poon T.W."/>
            <person name="Priest M."/>
            <person name="Roberts A."/>
            <person name="Saif S."/>
            <person name="Shea T."/>
            <person name="Sisk P."/>
            <person name="Sykes S."/>
            <person name="Wortman J."/>
            <person name="Nusbaum C."/>
            <person name="Birren B."/>
        </authorList>
    </citation>
    <scope>NUCLEOTIDE SEQUENCE [LARGE SCALE GENOMIC DNA]</scope>
    <source>
        <strain evidence="4 5">CBS 114405</strain>
    </source>
</reference>
<evidence type="ECO:0000256" key="2">
    <source>
        <dbReference type="SAM" id="MobiDB-lite"/>
    </source>
</evidence>
<dbReference type="EMBL" id="AMGW01000001">
    <property type="protein sequence ID" value="EXJ64883.1"/>
    <property type="molecule type" value="Genomic_DNA"/>
</dbReference>
<dbReference type="STRING" id="1182544.W9WAC7"/>
<dbReference type="VEuPathDB" id="FungiDB:A1O7_01222"/>
<feature type="domain" description="V-SNARE coiled-coil homology" evidence="3">
    <location>
        <begin position="357"/>
        <end position="418"/>
    </location>
</feature>
<feature type="region of interest" description="Disordered" evidence="2">
    <location>
        <begin position="320"/>
        <end position="358"/>
    </location>
</feature>
<proteinExistence type="predicted"/>
<evidence type="ECO:0000259" key="3">
    <source>
        <dbReference type="PROSITE" id="PS50892"/>
    </source>
</evidence>
<dbReference type="eggNOG" id="ENOG502SVHP">
    <property type="taxonomic scope" value="Eukaryota"/>
</dbReference>
<feature type="region of interest" description="Disordered" evidence="2">
    <location>
        <begin position="488"/>
        <end position="644"/>
    </location>
</feature>
<dbReference type="OrthoDB" id="5431013at2759"/>
<feature type="compositionally biased region" description="Basic and acidic residues" evidence="2">
    <location>
        <begin position="596"/>
        <end position="609"/>
    </location>
</feature>
<dbReference type="PANTHER" id="PTHR36167">
    <property type="entry name" value="C2H2 FINGER DOMAIN TRANSCRIPTION FACTOR (EUROFUNG)-RELATED"/>
    <property type="match status" value="1"/>
</dbReference>
<dbReference type="HOGENOM" id="CLU_494343_0_0_1"/>
<gene>
    <name evidence="4" type="ORF">A1O7_01222</name>
</gene>
<accession>W9WAC7</accession>
<feature type="compositionally biased region" description="Polar residues" evidence="2">
    <location>
        <begin position="337"/>
        <end position="353"/>
    </location>
</feature>
<dbReference type="PROSITE" id="PS50892">
    <property type="entry name" value="V_SNARE"/>
    <property type="match status" value="1"/>
</dbReference>
<dbReference type="GeneID" id="19175835"/>